<evidence type="ECO:0000313" key="6">
    <source>
        <dbReference type="EMBL" id="OAH54426.1"/>
    </source>
</evidence>
<dbReference type="PANTHER" id="PTHR11717:SF31">
    <property type="entry name" value="LOW MOLECULAR WEIGHT PROTEIN-TYROSINE-PHOSPHATASE ETP-RELATED"/>
    <property type="match status" value="1"/>
</dbReference>
<gene>
    <name evidence="6" type="ORF">AWH48_07440</name>
</gene>
<feature type="active site" description="Proton donor" evidence="4">
    <location>
        <position position="112"/>
    </location>
</feature>
<dbReference type="InterPro" id="IPR036196">
    <property type="entry name" value="Ptyr_pPase_sf"/>
</dbReference>
<dbReference type="Gene3D" id="3.40.50.2300">
    <property type="match status" value="1"/>
</dbReference>
<dbReference type="EMBL" id="LQWZ01000033">
    <property type="protein sequence ID" value="OAH54426.1"/>
    <property type="molecule type" value="Genomic_DNA"/>
</dbReference>
<reference evidence="6 7" key="1">
    <citation type="submission" date="2016-01" db="EMBL/GenBank/DDBJ databases">
        <title>Investigation of taxonomic status of Bacillus aminovorans.</title>
        <authorList>
            <person name="Verma A."/>
            <person name="Pal Y."/>
            <person name="Krishnamurthi S."/>
        </authorList>
    </citation>
    <scope>NUCLEOTIDE SEQUENCE [LARGE SCALE GENOMIC DNA]</scope>
    <source>
        <strain evidence="6 7">DSM 4337</strain>
    </source>
</reference>
<accession>A0A177KN63</accession>
<comment type="similarity">
    <text evidence="1">Belongs to the low molecular weight phosphotyrosine protein phosphatase family.</text>
</comment>
<keyword evidence="2" id="KW-0378">Hydrolase</keyword>
<keyword evidence="3" id="KW-0904">Protein phosphatase</keyword>
<dbReference type="InterPro" id="IPR023485">
    <property type="entry name" value="Ptyr_pPase"/>
</dbReference>
<evidence type="ECO:0000256" key="4">
    <source>
        <dbReference type="PIRSR" id="PIRSR617867-1"/>
    </source>
</evidence>
<dbReference type="SMART" id="SM00226">
    <property type="entry name" value="LMWPc"/>
    <property type="match status" value="1"/>
</dbReference>
<dbReference type="PANTHER" id="PTHR11717">
    <property type="entry name" value="LOW MOLECULAR WEIGHT PROTEIN TYROSINE PHOSPHATASE"/>
    <property type="match status" value="1"/>
</dbReference>
<protein>
    <submittedName>
        <fullName evidence="6">Phosphatase</fullName>
    </submittedName>
</protein>
<dbReference type="SUPFAM" id="SSF52788">
    <property type="entry name" value="Phosphotyrosine protein phosphatases I"/>
    <property type="match status" value="1"/>
</dbReference>
<feature type="active site" evidence="4">
    <location>
        <position position="15"/>
    </location>
</feature>
<evidence type="ECO:0000256" key="2">
    <source>
        <dbReference type="ARBA" id="ARBA00022801"/>
    </source>
</evidence>
<evidence type="ECO:0000256" key="1">
    <source>
        <dbReference type="ARBA" id="ARBA00011063"/>
    </source>
</evidence>
<dbReference type="Pfam" id="PF01451">
    <property type="entry name" value="LMWPc"/>
    <property type="match status" value="1"/>
</dbReference>
<dbReference type="GO" id="GO:0004725">
    <property type="term" value="F:protein tyrosine phosphatase activity"/>
    <property type="evidence" value="ECO:0007669"/>
    <property type="project" value="InterPro"/>
</dbReference>
<dbReference type="PRINTS" id="PR00719">
    <property type="entry name" value="LMWPTPASE"/>
</dbReference>
<evidence type="ECO:0000259" key="5">
    <source>
        <dbReference type="SMART" id="SM00226"/>
    </source>
</evidence>
<comment type="caution">
    <text evidence="6">The sequence shown here is derived from an EMBL/GenBank/DDBJ whole genome shotgun (WGS) entry which is preliminary data.</text>
</comment>
<feature type="domain" description="Phosphotyrosine protein phosphatase I" evidence="5">
    <location>
        <begin position="3"/>
        <end position="138"/>
    </location>
</feature>
<proteinExistence type="inferred from homology"/>
<evidence type="ECO:0000256" key="3">
    <source>
        <dbReference type="ARBA" id="ARBA00022912"/>
    </source>
</evidence>
<sequence length="142" mass="15921">MFMNILFVCTGNTCRSPMAAAILREKRPDWVVQSAGLFASPGIPTSLGTKTVLLEKGIHSPHVSMQLTEEMAERADVILTMTNSHKQTIDIHFPHLKGKTYTLKGEEGDVIDPFGGPVHIYRQTYDELLFYIEKWLEEGSKA</sequence>
<name>A0A177KN63_9BACI</name>
<organism evidence="6 7">
    <name type="scientific">Domibacillus aminovorans</name>
    <dbReference type="NCBI Taxonomy" id="29332"/>
    <lineage>
        <taxon>Bacteria</taxon>
        <taxon>Bacillati</taxon>
        <taxon>Bacillota</taxon>
        <taxon>Bacilli</taxon>
        <taxon>Bacillales</taxon>
        <taxon>Bacillaceae</taxon>
        <taxon>Domibacillus</taxon>
    </lineage>
</organism>
<dbReference type="AlphaFoldDB" id="A0A177KN63"/>
<dbReference type="InterPro" id="IPR017867">
    <property type="entry name" value="Tyr_phospatase_low_mol_wt"/>
</dbReference>
<dbReference type="Proteomes" id="UP000077271">
    <property type="component" value="Unassembled WGS sequence"/>
</dbReference>
<dbReference type="InterPro" id="IPR050438">
    <property type="entry name" value="LMW_PTPase"/>
</dbReference>
<evidence type="ECO:0000313" key="7">
    <source>
        <dbReference type="Proteomes" id="UP000077271"/>
    </source>
</evidence>
<feature type="active site" description="Nucleophile" evidence="4">
    <location>
        <position position="9"/>
    </location>
</feature>
<dbReference type="CDD" id="cd16344">
    <property type="entry name" value="LMWPAP"/>
    <property type="match status" value="1"/>
</dbReference>